<dbReference type="InterPro" id="IPR005674">
    <property type="entry name" value="CocE/Ser_esterase"/>
</dbReference>
<dbReference type="PANTHER" id="PTHR43056:SF10">
    <property type="entry name" value="COCE_NOND FAMILY, PUTATIVE (AFU_ORTHOLOGUE AFUA_7G00600)-RELATED"/>
    <property type="match status" value="1"/>
</dbReference>
<dbReference type="GO" id="GO:0008239">
    <property type="term" value="F:dipeptidyl-peptidase activity"/>
    <property type="evidence" value="ECO:0007669"/>
    <property type="project" value="InterPro"/>
</dbReference>
<sequence>MKYNVDIPIDELQKPTTGHGGHQPLNPHDEVLPKGWVGEKSTKSLPCDILIQHDFGIKVRDGAKLYSDILRPANGSSKVPAIICWSPFGKKFNGMTSLSFMGPYNLGITGADLSGLEKFEGPDPADWVPQGYAIVHVDSRGSFNSEGTMAIMGTQEAEDGYDVIEAIAKQPWCNGNVGLAGNSHLAIIQWFIAALNPPSLKAIAPWEGCGDLYREQFARGGIYAGDLFDDTIQKYMLRGNHGIESFSKMFKQHPLATADANDWWNDKRPDMKKIKIPTYITGTWTNSMHGMGAIRGWLEVACEDKWLRWHPYQEWYDIWGNPQAKEELFMFMDHYLKGIDNDWLQTPKVRMAVLRFGETDAIANKVVEDFPIPGTDYQKFYLQSDSTMSNTKSSTAENGTMSYDGQTGFLSFKHTFEEKTQIVGLPKAVLHMSCKEYDDMDIYLILRKLSVTGEEMWNLNIPWSAVPVKKIADIPELKRTEVLLYKGPTGILRASNRKIDTSKSMHENWPYYTHDEVQKITPGDVVRLEIGIWAMGIEYEAGESIVLEVSGHSRGIVEFGKDKQHTDNKGQHVLHLGGEYDSHLILPVVPLL</sequence>
<dbReference type="InterPro" id="IPR008979">
    <property type="entry name" value="Galactose-bd-like_sf"/>
</dbReference>
<dbReference type="OrthoDB" id="2578740at2759"/>
<dbReference type="Pfam" id="PF02129">
    <property type="entry name" value="Peptidase_S15"/>
    <property type="match status" value="1"/>
</dbReference>
<dbReference type="Gene3D" id="2.60.120.260">
    <property type="entry name" value="Galactose-binding domain-like"/>
    <property type="match status" value="1"/>
</dbReference>
<dbReference type="RefSeq" id="XP_013426254.1">
    <property type="nucleotide sequence ID" value="XM_013570800.1"/>
</dbReference>
<dbReference type="Pfam" id="PF08530">
    <property type="entry name" value="PepX_C"/>
    <property type="match status" value="1"/>
</dbReference>
<dbReference type="PANTHER" id="PTHR43056">
    <property type="entry name" value="PEPTIDASE S9 PROLYL OLIGOPEPTIDASE"/>
    <property type="match status" value="1"/>
</dbReference>
<keyword evidence="1 3" id="KW-0378">Hydrolase</keyword>
<dbReference type="Gene3D" id="3.40.50.1820">
    <property type="entry name" value="alpha/beta hydrolase"/>
    <property type="match status" value="1"/>
</dbReference>
<keyword evidence="4" id="KW-1185">Reference proteome</keyword>
<dbReference type="InterPro" id="IPR013736">
    <property type="entry name" value="Xaa-Pro_dipept_C"/>
</dbReference>
<dbReference type="SUPFAM" id="SSF53474">
    <property type="entry name" value="alpha/beta-Hydrolases"/>
    <property type="match status" value="1"/>
</dbReference>
<evidence type="ECO:0000313" key="4">
    <source>
        <dbReference type="Proteomes" id="UP000027730"/>
    </source>
</evidence>
<evidence type="ECO:0000313" key="3">
    <source>
        <dbReference type="EMBL" id="KEQ72277.1"/>
    </source>
</evidence>
<evidence type="ECO:0000259" key="2">
    <source>
        <dbReference type="SMART" id="SM00939"/>
    </source>
</evidence>
<dbReference type="HOGENOM" id="CLU_015590_3_0_1"/>
<dbReference type="GeneID" id="25411126"/>
<dbReference type="Gene3D" id="1.10.3020.20">
    <property type="match status" value="1"/>
</dbReference>
<dbReference type="Proteomes" id="UP000027730">
    <property type="component" value="Unassembled WGS sequence"/>
</dbReference>
<dbReference type="AlphaFoldDB" id="A0A074WRE5"/>
<protein>
    <submittedName>
        <fullName evidence="3">Alpha/beta-hydrolase</fullName>
    </submittedName>
</protein>
<organism evidence="3 4">
    <name type="scientific">Aureobasidium namibiae CBS 147.97</name>
    <dbReference type="NCBI Taxonomy" id="1043004"/>
    <lineage>
        <taxon>Eukaryota</taxon>
        <taxon>Fungi</taxon>
        <taxon>Dikarya</taxon>
        <taxon>Ascomycota</taxon>
        <taxon>Pezizomycotina</taxon>
        <taxon>Dothideomycetes</taxon>
        <taxon>Dothideomycetidae</taxon>
        <taxon>Dothideales</taxon>
        <taxon>Saccotheciaceae</taxon>
        <taxon>Aureobasidium</taxon>
    </lineage>
</organism>
<dbReference type="EMBL" id="KL584712">
    <property type="protein sequence ID" value="KEQ72277.1"/>
    <property type="molecule type" value="Genomic_DNA"/>
</dbReference>
<proteinExistence type="predicted"/>
<feature type="domain" description="Xaa-Pro dipeptidyl-peptidase C-terminal" evidence="2">
    <location>
        <begin position="329"/>
        <end position="585"/>
    </location>
</feature>
<dbReference type="STRING" id="1043004.A0A074WRE5"/>
<accession>A0A074WRE5</accession>
<evidence type="ECO:0000256" key="1">
    <source>
        <dbReference type="ARBA" id="ARBA00022801"/>
    </source>
</evidence>
<dbReference type="SUPFAM" id="SSF49785">
    <property type="entry name" value="Galactose-binding domain-like"/>
    <property type="match status" value="1"/>
</dbReference>
<dbReference type="InterPro" id="IPR029058">
    <property type="entry name" value="AB_hydrolase_fold"/>
</dbReference>
<gene>
    <name evidence="3" type="ORF">M436DRAFT_49742</name>
</gene>
<dbReference type="SMART" id="SM00939">
    <property type="entry name" value="PepX_C"/>
    <property type="match status" value="1"/>
</dbReference>
<dbReference type="InterPro" id="IPR050585">
    <property type="entry name" value="Xaa-Pro_dipeptidyl-ppase/CocE"/>
</dbReference>
<dbReference type="NCBIfam" id="TIGR00976">
    <property type="entry name" value="CocE_NonD"/>
    <property type="match status" value="1"/>
</dbReference>
<name>A0A074WRE5_9PEZI</name>
<dbReference type="InterPro" id="IPR000383">
    <property type="entry name" value="Xaa-Pro-like_dom"/>
</dbReference>
<reference evidence="3 4" key="1">
    <citation type="journal article" date="2014" name="BMC Genomics">
        <title>Genome sequencing of four Aureobasidium pullulans varieties: biotechnological potential, stress tolerance, and description of new species.</title>
        <authorList>
            <person name="Gostin Ar C."/>
            <person name="Ohm R.A."/>
            <person name="Kogej T."/>
            <person name="Sonjak S."/>
            <person name="Turk M."/>
            <person name="Zajc J."/>
            <person name="Zalar P."/>
            <person name="Grube M."/>
            <person name="Sun H."/>
            <person name="Han J."/>
            <person name="Sharma A."/>
            <person name="Chiniquy J."/>
            <person name="Ngan C.Y."/>
            <person name="Lipzen A."/>
            <person name="Barry K."/>
            <person name="Grigoriev I.V."/>
            <person name="Gunde-Cimerman N."/>
        </authorList>
    </citation>
    <scope>NUCLEOTIDE SEQUENCE [LARGE SCALE GENOMIC DNA]</scope>
    <source>
        <strain evidence="3 4">CBS 147.97</strain>
    </source>
</reference>